<keyword evidence="3" id="KW-1185">Reference proteome</keyword>
<dbReference type="Proteomes" id="UP000054495">
    <property type="component" value="Unassembled WGS sequence"/>
</dbReference>
<feature type="compositionally biased region" description="Basic and acidic residues" evidence="1">
    <location>
        <begin position="197"/>
        <end position="213"/>
    </location>
</feature>
<feature type="region of interest" description="Disordered" evidence="1">
    <location>
        <begin position="197"/>
        <end position="225"/>
    </location>
</feature>
<organism evidence="2 3">
    <name type="scientific">Ancylostoma ceylanicum</name>
    <dbReference type="NCBI Taxonomy" id="53326"/>
    <lineage>
        <taxon>Eukaryota</taxon>
        <taxon>Metazoa</taxon>
        <taxon>Ecdysozoa</taxon>
        <taxon>Nematoda</taxon>
        <taxon>Chromadorea</taxon>
        <taxon>Rhabditida</taxon>
        <taxon>Rhabditina</taxon>
        <taxon>Rhabditomorpha</taxon>
        <taxon>Strongyloidea</taxon>
        <taxon>Ancylostomatidae</taxon>
        <taxon>Ancylostomatinae</taxon>
        <taxon>Ancylostoma</taxon>
    </lineage>
</organism>
<name>A0A0D6LLD0_9BILA</name>
<gene>
    <name evidence="2" type="ORF">ANCCEY_08912</name>
</gene>
<feature type="compositionally biased region" description="Acidic residues" evidence="1">
    <location>
        <begin position="265"/>
        <end position="275"/>
    </location>
</feature>
<evidence type="ECO:0000256" key="1">
    <source>
        <dbReference type="SAM" id="MobiDB-lite"/>
    </source>
</evidence>
<dbReference type="AlphaFoldDB" id="A0A0D6LLD0"/>
<dbReference type="EMBL" id="KE125075">
    <property type="protein sequence ID" value="EPB71988.1"/>
    <property type="molecule type" value="Genomic_DNA"/>
</dbReference>
<evidence type="ECO:0000313" key="3">
    <source>
        <dbReference type="Proteomes" id="UP000054495"/>
    </source>
</evidence>
<protein>
    <submittedName>
        <fullName evidence="2">Uncharacterized protein</fullName>
    </submittedName>
</protein>
<reference evidence="2 3" key="1">
    <citation type="submission" date="2013-05" db="EMBL/GenBank/DDBJ databases">
        <title>Draft genome of the parasitic nematode Anyclostoma ceylanicum.</title>
        <authorList>
            <person name="Mitreva M."/>
        </authorList>
    </citation>
    <scope>NUCLEOTIDE SEQUENCE [LARGE SCALE GENOMIC DNA]</scope>
</reference>
<evidence type="ECO:0000313" key="2">
    <source>
        <dbReference type="EMBL" id="EPB71988.1"/>
    </source>
</evidence>
<feature type="region of interest" description="Disordered" evidence="1">
    <location>
        <begin position="261"/>
        <end position="304"/>
    </location>
</feature>
<accession>A0A0D6LLD0</accession>
<proteinExistence type="predicted"/>
<sequence>MLCQKVFDYDEQEYVNQLYPNLPKTWSRESHQALKKVYSSGRSRPRNTVLCIGFGVFAQRPIYNAVKGSTVVTVIIVIERNWWIIIGDAPKRIREDVVEVDVDAIDIPHGRWRVVTSHVPERRFMIAKFATNAEIAEARKIIAITEEDVGRKRKKDVDDQGFTYTWSTEQKVRPGLNVFDEKGNELEWDYEHDTRFYDDPNVSSEKDESKSVEAESGAPQARVVRGRGAKKGSFLYNGVGNTLASDELDSSTLKRRRLAARLAADDEMEEDERDEDEWRRKPSSPTPQPWDRPKGRLANRVTRQ</sequence>